<evidence type="ECO:0000313" key="2">
    <source>
        <dbReference type="Proteomes" id="UP000054928"/>
    </source>
</evidence>
<reference evidence="2" key="1">
    <citation type="submission" date="2014-09" db="EMBL/GenBank/DDBJ databases">
        <authorList>
            <person name="Sharma Rahul"/>
            <person name="Thines Marco"/>
        </authorList>
    </citation>
    <scope>NUCLEOTIDE SEQUENCE [LARGE SCALE GENOMIC DNA]</scope>
</reference>
<accession>A0A0P1B505</accession>
<organism evidence="1 2">
    <name type="scientific">Plasmopara halstedii</name>
    <name type="common">Downy mildew of sunflower</name>
    <dbReference type="NCBI Taxonomy" id="4781"/>
    <lineage>
        <taxon>Eukaryota</taxon>
        <taxon>Sar</taxon>
        <taxon>Stramenopiles</taxon>
        <taxon>Oomycota</taxon>
        <taxon>Peronosporomycetes</taxon>
        <taxon>Peronosporales</taxon>
        <taxon>Peronosporaceae</taxon>
        <taxon>Plasmopara</taxon>
    </lineage>
</organism>
<dbReference type="AlphaFoldDB" id="A0A0P1B505"/>
<dbReference type="RefSeq" id="XP_024585601.1">
    <property type="nucleotide sequence ID" value="XM_024720398.1"/>
</dbReference>
<dbReference type="EMBL" id="CCYD01003042">
    <property type="protein sequence ID" value="CEG49232.1"/>
    <property type="molecule type" value="Genomic_DNA"/>
</dbReference>
<name>A0A0P1B505_PLAHL</name>
<proteinExistence type="predicted"/>
<protein>
    <submittedName>
        <fullName evidence="1">Uncharacterized protein</fullName>
    </submittedName>
</protein>
<keyword evidence="2" id="KW-1185">Reference proteome</keyword>
<sequence length="154" mass="17725">MIALQSAPRGPLSLGEPVRLCRPRYREEVLLGTACKSGDRLLSRRRLDFFAHRLKCKLEDDDSLSLDKVAALPQGERQLLDHWLNRYEPMLDRQRVIEREPLLDQARAERAIARSVHNMRGRSIIHDGNVRPFLLGDQEVGEHRAHVKVTATFD</sequence>
<dbReference type="Proteomes" id="UP000054928">
    <property type="component" value="Unassembled WGS sequence"/>
</dbReference>
<dbReference type="GeneID" id="36402059"/>
<evidence type="ECO:0000313" key="1">
    <source>
        <dbReference type="EMBL" id="CEG49232.1"/>
    </source>
</evidence>